<evidence type="ECO:0008006" key="5">
    <source>
        <dbReference type="Google" id="ProtNLM"/>
    </source>
</evidence>
<feature type="compositionally biased region" description="Low complexity" evidence="1">
    <location>
        <begin position="107"/>
        <end position="120"/>
    </location>
</feature>
<evidence type="ECO:0000256" key="2">
    <source>
        <dbReference type="SAM" id="Phobius"/>
    </source>
</evidence>
<feature type="region of interest" description="Disordered" evidence="1">
    <location>
        <begin position="86"/>
        <end position="155"/>
    </location>
</feature>
<protein>
    <recommendedName>
        <fullName evidence="5">Zinc ribbon domain-containing protein</fullName>
    </recommendedName>
</protein>
<dbReference type="KEGG" id="tpe:Tpen_0344"/>
<gene>
    <name evidence="3" type="ordered locus">Tpen_0344</name>
</gene>
<dbReference type="eggNOG" id="arCOG01917">
    <property type="taxonomic scope" value="Archaea"/>
</dbReference>
<feature type="transmembrane region" description="Helical" evidence="2">
    <location>
        <begin position="20"/>
        <end position="40"/>
    </location>
</feature>
<reference evidence="4" key="1">
    <citation type="journal article" date="2008" name="J. Bacteriol.">
        <title>Genome sequence of Thermofilum pendens reveals an exceptional loss of biosynthetic pathways without genome reduction.</title>
        <authorList>
            <person name="Anderson I."/>
            <person name="Rodriguez J."/>
            <person name="Susanti D."/>
            <person name="Porat I."/>
            <person name="Reich C."/>
            <person name="Ulrich L.E."/>
            <person name="Elkins J.G."/>
            <person name="Mavromatis K."/>
            <person name="Lykidis A."/>
            <person name="Kim E."/>
            <person name="Thompson L.S."/>
            <person name="Nolan M."/>
            <person name="Land M."/>
            <person name="Copeland A."/>
            <person name="Lapidus A."/>
            <person name="Lucas S."/>
            <person name="Detter C."/>
            <person name="Zhulin I.B."/>
            <person name="Olsen G.J."/>
            <person name="Whitman W."/>
            <person name="Mukhopadhyay B."/>
            <person name="Bristow J."/>
            <person name="Kyrpides N."/>
        </authorList>
    </citation>
    <scope>NUCLEOTIDE SEQUENCE [LARGE SCALE GENOMIC DNA]</scope>
    <source>
        <strain evidence="4">DSM 2475 / Hrk 5</strain>
    </source>
</reference>
<proteinExistence type="predicted"/>
<dbReference type="EMBL" id="CP000505">
    <property type="protein sequence ID" value="ABL77753.1"/>
    <property type="molecule type" value="Genomic_DNA"/>
</dbReference>
<feature type="transmembrane region" description="Helical" evidence="2">
    <location>
        <begin position="46"/>
        <end position="66"/>
    </location>
</feature>
<keyword evidence="2" id="KW-0472">Membrane</keyword>
<keyword evidence="2" id="KW-0812">Transmembrane</keyword>
<dbReference type="HOGENOM" id="CLU_1259163_0_0_2"/>
<sequence>MARTPRTGEKAEWERLRERARVLAFAVPAAGLIAFLVAFFVGGNSWGILALGVEVATIGVGLYFTFEALVRAYTLRLYHGLREGVKPPQPQEARQPPVATVPPPKPLLTTTPQPQPQLVRRPTETTAPQRGEPLLTRPPVRAIELPPPSPVEENAETKRCPYCGRELPYGDLHIICPFCGRALR</sequence>
<accession>A1RX23</accession>
<dbReference type="STRING" id="368408.Tpen_0344"/>
<dbReference type="EnsemblBacteria" id="ABL77753">
    <property type="protein sequence ID" value="ABL77753"/>
    <property type="gene ID" value="Tpen_0344"/>
</dbReference>
<dbReference type="AlphaFoldDB" id="A1RX23"/>
<dbReference type="Proteomes" id="UP000000641">
    <property type="component" value="Chromosome"/>
</dbReference>
<evidence type="ECO:0000313" key="4">
    <source>
        <dbReference type="Proteomes" id="UP000000641"/>
    </source>
</evidence>
<name>A1RX23_THEPD</name>
<keyword evidence="2" id="KW-1133">Transmembrane helix</keyword>
<keyword evidence="4" id="KW-1185">Reference proteome</keyword>
<organism evidence="3 4">
    <name type="scientific">Thermofilum pendens (strain DSM 2475 / Hrk 5)</name>
    <dbReference type="NCBI Taxonomy" id="368408"/>
    <lineage>
        <taxon>Archaea</taxon>
        <taxon>Thermoproteota</taxon>
        <taxon>Thermoprotei</taxon>
        <taxon>Thermofilales</taxon>
        <taxon>Thermofilaceae</taxon>
        <taxon>Thermofilum</taxon>
    </lineage>
</organism>
<evidence type="ECO:0000313" key="3">
    <source>
        <dbReference type="EMBL" id="ABL77753.1"/>
    </source>
</evidence>
<evidence type="ECO:0000256" key="1">
    <source>
        <dbReference type="SAM" id="MobiDB-lite"/>
    </source>
</evidence>